<name>A0ACC1ANQ3_9ROSI</name>
<sequence length="84" mass="9742">MMQKLNENSDVYSFGVLMLELLIGRGPIQRENHIARERKVTMDKEKDLLNIFEFLDPTIGLDVTLTGFEKFENVLKNQELTGQK</sequence>
<dbReference type="EMBL" id="CM047905">
    <property type="protein sequence ID" value="KAJ0088324.1"/>
    <property type="molecule type" value="Genomic_DNA"/>
</dbReference>
<dbReference type="Proteomes" id="UP001164250">
    <property type="component" value="Chromosome 9"/>
</dbReference>
<gene>
    <name evidence="1" type="ORF">Patl1_33042</name>
</gene>
<keyword evidence="2" id="KW-1185">Reference proteome</keyword>
<accession>A0ACC1ANQ3</accession>
<proteinExistence type="predicted"/>
<protein>
    <submittedName>
        <fullName evidence="1">Uncharacterized protein</fullName>
    </submittedName>
</protein>
<reference evidence="2" key="1">
    <citation type="journal article" date="2023" name="G3 (Bethesda)">
        <title>Genome assembly and association tests identify interacting loci associated with vigor, precocity, and sex in interspecific pistachio rootstocks.</title>
        <authorList>
            <person name="Palmer W."/>
            <person name="Jacygrad E."/>
            <person name="Sagayaradj S."/>
            <person name="Cavanaugh K."/>
            <person name="Han R."/>
            <person name="Bertier L."/>
            <person name="Beede B."/>
            <person name="Kafkas S."/>
            <person name="Golino D."/>
            <person name="Preece J."/>
            <person name="Michelmore R."/>
        </authorList>
    </citation>
    <scope>NUCLEOTIDE SEQUENCE [LARGE SCALE GENOMIC DNA]</scope>
</reference>
<comment type="caution">
    <text evidence="1">The sequence shown here is derived from an EMBL/GenBank/DDBJ whole genome shotgun (WGS) entry which is preliminary data.</text>
</comment>
<organism evidence="1 2">
    <name type="scientific">Pistacia atlantica</name>
    <dbReference type="NCBI Taxonomy" id="434234"/>
    <lineage>
        <taxon>Eukaryota</taxon>
        <taxon>Viridiplantae</taxon>
        <taxon>Streptophyta</taxon>
        <taxon>Embryophyta</taxon>
        <taxon>Tracheophyta</taxon>
        <taxon>Spermatophyta</taxon>
        <taxon>Magnoliopsida</taxon>
        <taxon>eudicotyledons</taxon>
        <taxon>Gunneridae</taxon>
        <taxon>Pentapetalae</taxon>
        <taxon>rosids</taxon>
        <taxon>malvids</taxon>
        <taxon>Sapindales</taxon>
        <taxon>Anacardiaceae</taxon>
        <taxon>Pistacia</taxon>
    </lineage>
</organism>
<evidence type="ECO:0000313" key="1">
    <source>
        <dbReference type="EMBL" id="KAJ0088324.1"/>
    </source>
</evidence>
<evidence type="ECO:0000313" key="2">
    <source>
        <dbReference type="Proteomes" id="UP001164250"/>
    </source>
</evidence>